<keyword evidence="8" id="KW-0175">Coiled coil</keyword>
<evidence type="ECO:0000313" key="12">
    <source>
        <dbReference type="Proteomes" id="UP001595379"/>
    </source>
</evidence>
<organism evidence="11 12">
    <name type="scientific">Hyphobacterium vulgare</name>
    <dbReference type="NCBI Taxonomy" id="1736751"/>
    <lineage>
        <taxon>Bacteria</taxon>
        <taxon>Pseudomonadati</taxon>
        <taxon>Pseudomonadota</taxon>
        <taxon>Alphaproteobacteria</taxon>
        <taxon>Maricaulales</taxon>
        <taxon>Maricaulaceae</taxon>
        <taxon>Hyphobacterium</taxon>
    </lineage>
</organism>
<dbReference type="Gene3D" id="1.20.1600.10">
    <property type="entry name" value="Outer membrane efflux proteins (OEP)"/>
    <property type="match status" value="1"/>
</dbReference>
<dbReference type="RefSeq" id="WP_343163980.1">
    <property type="nucleotide sequence ID" value="NZ_JBHRSV010000001.1"/>
</dbReference>
<dbReference type="Pfam" id="PF02321">
    <property type="entry name" value="OEP"/>
    <property type="match status" value="2"/>
</dbReference>
<proteinExistence type="inferred from homology"/>
<dbReference type="PANTHER" id="PTHR30026:SF22">
    <property type="entry name" value="OUTER MEMBRANE EFFLUX PROTEIN"/>
    <property type="match status" value="1"/>
</dbReference>
<dbReference type="InterPro" id="IPR010130">
    <property type="entry name" value="T1SS_OMP_TolC"/>
</dbReference>
<dbReference type="NCBIfam" id="TIGR01844">
    <property type="entry name" value="type_I_sec_TolC"/>
    <property type="match status" value="1"/>
</dbReference>
<evidence type="ECO:0000256" key="6">
    <source>
        <dbReference type="ARBA" id="ARBA00023136"/>
    </source>
</evidence>
<sequence>MAFKTFLTAGAMALTLAGLAGAQTLEETLALAYNSNPTLQAERARVRATGEGVIQARASWLPSITASASITRRSIDGVNFFDESNAITPQSYSLNASQAIWRSGQISGGIDQAQATAYAALENLRAVEQSVLLDAATSFMNIRRDATIVEIRRNNVEVLNAQLRAAEDRFEVGEITRTDVAQAEARLSAARAQLTAAQAQLSVSRSAYARIVGQPSATLSEPPALPTLPASVEEAENIALDFSPTLRSAAFSEEAATAAIRVAQGAMGPSVSLSTGVSANRNSGGFTVGGDSETASIGVQASMPIFTGGLNRSRVRQAGYSADAARQQVFVARRLTLENVSNAYNNLLAAQSVIVSSREAVRANEIALDGVQQEAQVGLRTTLDVLNAEQELLNARLTLVSAERDAYVAGLALLQAMGLLTAETLDLPVETSDPLNDGARDNVDLTPWN</sequence>
<keyword evidence="7" id="KW-0998">Cell outer membrane</keyword>
<feature type="chain" id="PRO_5046948859" evidence="10">
    <location>
        <begin position="23"/>
        <end position="449"/>
    </location>
</feature>
<comment type="similarity">
    <text evidence="2">Belongs to the outer membrane factor (OMF) (TC 1.B.17) family.</text>
</comment>
<comment type="subcellular location">
    <subcellularLocation>
        <location evidence="1">Cell outer membrane</location>
    </subcellularLocation>
</comment>
<evidence type="ECO:0000256" key="8">
    <source>
        <dbReference type="SAM" id="Coils"/>
    </source>
</evidence>
<reference evidence="12" key="1">
    <citation type="journal article" date="2019" name="Int. J. Syst. Evol. Microbiol.">
        <title>The Global Catalogue of Microorganisms (GCM) 10K type strain sequencing project: providing services to taxonomists for standard genome sequencing and annotation.</title>
        <authorList>
            <consortium name="The Broad Institute Genomics Platform"/>
            <consortium name="The Broad Institute Genome Sequencing Center for Infectious Disease"/>
            <person name="Wu L."/>
            <person name="Ma J."/>
        </authorList>
    </citation>
    <scope>NUCLEOTIDE SEQUENCE [LARGE SCALE GENOMIC DNA]</scope>
    <source>
        <strain evidence="12">KCTC 52487</strain>
    </source>
</reference>
<dbReference type="InterPro" id="IPR003423">
    <property type="entry name" value="OMP_efflux"/>
</dbReference>
<evidence type="ECO:0000256" key="9">
    <source>
        <dbReference type="SAM" id="MobiDB-lite"/>
    </source>
</evidence>
<feature type="region of interest" description="Disordered" evidence="9">
    <location>
        <begin position="430"/>
        <end position="449"/>
    </location>
</feature>
<evidence type="ECO:0000256" key="3">
    <source>
        <dbReference type="ARBA" id="ARBA00022448"/>
    </source>
</evidence>
<evidence type="ECO:0000256" key="10">
    <source>
        <dbReference type="SAM" id="SignalP"/>
    </source>
</evidence>
<dbReference type="InterPro" id="IPR051906">
    <property type="entry name" value="TolC-like"/>
</dbReference>
<evidence type="ECO:0000256" key="2">
    <source>
        <dbReference type="ARBA" id="ARBA00007613"/>
    </source>
</evidence>
<protein>
    <submittedName>
        <fullName evidence="11">TolC family outer membrane protein</fullName>
    </submittedName>
</protein>
<comment type="caution">
    <text evidence="11">The sequence shown here is derived from an EMBL/GenBank/DDBJ whole genome shotgun (WGS) entry which is preliminary data.</text>
</comment>
<dbReference type="PANTHER" id="PTHR30026">
    <property type="entry name" value="OUTER MEMBRANE PROTEIN TOLC"/>
    <property type="match status" value="1"/>
</dbReference>
<keyword evidence="10" id="KW-0732">Signal</keyword>
<dbReference type="SUPFAM" id="SSF56954">
    <property type="entry name" value="Outer membrane efflux proteins (OEP)"/>
    <property type="match status" value="1"/>
</dbReference>
<keyword evidence="5" id="KW-0812">Transmembrane</keyword>
<evidence type="ECO:0000256" key="1">
    <source>
        <dbReference type="ARBA" id="ARBA00004442"/>
    </source>
</evidence>
<keyword evidence="3" id="KW-0813">Transport</keyword>
<evidence type="ECO:0000256" key="7">
    <source>
        <dbReference type="ARBA" id="ARBA00023237"/>
    </source>
</evidence>
<evidence type="ECO:0000256" key="4">
    <source>
        <dbReference type="ARBA" id="ARBA00022452"/>
    </source>
</evidence>
<feature type="coiled-coil region" evidence="8">
    <location>
        <begin position="149"/>
        <end position="200"/>
    </location>
</feature>
<name>A0ABV6ZUF5_9PROT</name>
<keyword evidence="12" id="KW-1185">Reference proteome</keyword>
<gene>
    <name evidence="11" type="ORF">ACFOOR_03165</name>
</gene>
<evidence type="ECO:0000256" key="5">
    <source>
        <dbReference type="ARBA" id="ARBA00022692"/>
    </source>
</evidence>
<keyword evidence="6" id="KW-0472">Membrane</keyword>
<feature type="signal peptide" evidence="10">
    <location>
        <begin position="1"/>
        <end position="22"/>
    </location>
</feature>
<dbReference type="EMBL" id="JBHRSV010000001">
    <property type="protein sequence ID" value="MFC2925100.1"/>
    <property type="molecule type" value="Genomic_DNA"/>
</dbReference>
<accession>A0ABV6ZUF5</accession>
<keyword evidence="4" id="KW-1134">Transmembrane beta strand</keyword>
<evidence type="ECO:0000313" key="11">
    <source>
        <dbReference type="EMBL" id="MFC2925100.1"/>
    </source>
</evidence>
<dbReference type="Proteomes" id="UP001595379">
    <property type="component" value="Unassembled WGS sequence"/>
</dbReference>